<evidence type="ECO:0000256" key="1">
    <source>
        <dbReference type="SAM" id="MobiDB-lite"/>
    </source>
</evidence>
<name>A0A1I0DC63_9PROT</name>
<dbReference type="RefSeq" id="WP_090659068.1">
    <property type="nucleotide sequence ID" value="NZ_FOIA01000019.1"/>
</dbReference>
<reference evidence="3" key="1">
    <citation type="submission" date="2016-10" db="EMBL/GenBank/DDBJ databases">
        <authorList>
            <person name="Varghese N."/>
            <person name="Submissions S."/>
        </authorList>
    </citation>
    <scope>NUCLEOTIDE SEQUENCE [LARGE SCALE GENOMIC DNA]</scope>
    <source>
        <strain evidence="3">Nm71</strain>
    </source>
</reference>
<proteinExistence type="predicted"/>
<evidence type="ECO:0000313" key="3">
    <source>
        <dbReference type="Proteomes" id="UP000199345"/>
    </source>
</evidence>
<gene>
    <name evidence="2" type="ORF">SAMN05216326_11945</name>
</gene>
<dbReference type="EMBL" id="FOIA01000019">
    <property type="protein sequence ID" value="SET29917.1"/>
    <property type="molecule type" value="Genomic_DNA"/>
</dbReference>
<dbReference type="Proteomes" id="UP000199345">
    <property type="component" value="Unassembled WGS sequence"/>
</dbReference>
<protein>
    <submittedName>
        <fullName evidence="2">Uncharacterized protein</fullName>
    </submittedName>
</protein>
<feature type="region of interest" description="Disordered" evidence="1">
    <location>
        <begin position="36"/>
        <end position="55"/>
    </location>
</feature>
<evidence type="ECO:0000313" key="2">
    <source>
        <dbReference type="EMBL" id="SET29917.1"/>
    </source>
</evidence>
<accession>A0A1I0DC63</accession>
<dbReference type="AlphaFoldDB" id="A0A1I0DC63"/>
<dbReference type="OrthoDB" id="1826980at2"/>
<organism evidence="2 3">
    <name type="scientific">Nitrosomonas marina</name>
    <dbReference type="NCBI Taxonomy" id="917"/>
    <lineage>
        <taxon>Bacteria</taxon>
        <taxon>Pseudomonadati</taxon>
        <taxon>Pseudomonadota</taxon>
        <taxon>Betaproteobacteria</taxon>
        <taxon>Nitrosomonadales</taxon>
        <taxon>Nitrosomonadaceae</taxon>
        <taxon>Nitrosomonas</taxon>
    </lineage>
</organism>
<keyword evidence="3" id="KW-1185">Reference proteome</keyword>
<sequence>MNKTCPLVDEARIQIDQDMTVRLDALFQEQENAFETRMAPSKEKKHALTRQHKAERQKLREAQHLHWQHKQQEWRNNLKKGFCGLFDRVTGNVVE</sequence>